<dbReference type="SUPFAM" id="SSF51126">
    <property type="entry name" value="Pectin lyase-like"/>
    <property type="match status" value="1"/>
</dbReference>
<dbReference type="PROSITE" id="PS00502">
    <property type="entry name" value="POLYGALACTURONASE"/>
    <property type="match status" value="1"/>
</dbReference>
<evidence type="ECO:0000256" key="4">
    <source>
        <dbReference type="PROSITE-ProRule" id="PRU10052"/>
    </source>
</evidence>
<dbReference type="InterPro" id="IPR011050">
    <property type="entry name" value="Pectin_lyase_fold/virulence"/>
</dbReference>
<dbReference type="EMBL" id="KT921956">
    <property type="protein sequence ID" value="ANJ43629.1"/>
    <property type="molecule type" value="mRNA"/>
</dbReference>
<dbReference type="GO" id="GO:0005975">
    <property type="term" value="P:carbohydrate metabolic process"/>
    <property type="evidence" value="ECO:0007669"/>
    <property type="project" value="InterPro"/>
</dbReference>
<reference evidence="6" key="1">
    <citation type="journal article" date="2016" name="Sci. Rep.">
        <title>Horizontal Gene Transfer of Pectinases from Bacteria Preceded the Diversification of Stick and Leaf Insects.</title>
        <authorList>
            <person name="Shelomi M."/>
            <person name="Danchin E.G."/>
            <person name="Heckel D."/>
            <person name="Wipfler B."/>
            <person name="Bradler S."/>
            <person name="Zhou X."/>
            <person name="Pauchet Y."/>
        </authorList>
    </citation>
    <scope>NUCLEOTIDE SEQUENCE</scope>
    <source>
        <strain evidence="6">PSC4</strain>
        <tissue evidence="6">Midgut</tissue>
    </source>
</reference>
<evidence type="ECO:0000256" key="2">
    <source>
        <dbReference type="ARBA" id="ARBA00022801"/>
    </source>
</evidence>
<keyword evidence="3 5" id="KW-0326">Glycosidase</keyword>
<accession>A0A191XT21</accession>
<proteinExistence type="evidence at transcript level"/>
<dbReference type="AlphaFoldDB" id="A0A191XT21"/>
<dbReference type="PANTHER" id="PTHR31339:SF9">
    <property type="entry name" value="PLASMIN AND FIBRONECTIN-BINDING PROTEIN A"/>
    <property type="match status" value="1"/>
</dbReference>
<dbReference type="SMART" id="SM00710">
    <property type="entry name" value="PbH1"/>
    <property type="match status" value="4"/>
</dbReference>
<evidence type="ECO:0000256" key="1">
    <source>
        <dbReference type="ARBA" id="ARBA00008834"/>
    </source>
</evidence>
<feature type="active site" evidence="4">
    <location>
        <position position="292"/>
    </location>
</feature>
<organism evidence="6">
    <name type="scientific">Peruphasma schultei</name>
    <dbReference type="NCBI Taxonomy" id="614134"/>
    <lineage>
        <taxon>Eukaryota</taxon>
        <taxon>Metazoa</taxon>
        <taxon>Ecdysozoa</taxon>
        <taxon>Arthropoda</taxon>
        <taxon>Hexapoda</taxon>
        <taxon>Insecta</taxon>
        <taxon>Pterygota</taxon>
        <taxon>Neoptera</taxon>
        <taxon>Polyneoptera</taxon>
        <taxon>Phasmatodea</taxon>
        <taxon>Verophasmatodea</taxon>
        <taxon>Areolatae</taxon>
        <taxon>Pseudophasmatoidea</taxon>
        <taxon>Pseudophasmatidae</taxon>
        <taxon>Pseudophasmatinae</taxon>
        <taxon>Anisomorphini</taxon>
        <taxon>Peruphasma</taxon>
    </lineage>
</organism>
<dbReference type="InterPro" id="IPR051801">
    <property type="entry name" value="GH28_Enzymes"/>
</dbReference>
<evidence type="ECO:0000313" key="6">
    <source>
        <dbReference type="EMBL" id="ANJ43629.1"/>
    </source>
</evidence>
<dbReference type="Pfam" id="PF00295">
    <property type="entry name" value="Glyco_hydro_28"/>
    <property type="match status" value="1"/>
</dbReference>
<name>A0A191XT21_9NEOP</name>
<evidence type="ECO:0000256" key="3">
    <source>
        <dbReference type="ARBA" id="ARBA00023295"/>
    </source>
</evidence>
<comment type="similarity">
    <text evidence="1 5">Belongs to the glycosyl hydrolase 28 family.</text>
</comment>
<protein>
    <submittedName>
        <fullName evidence="6">Glycoside hydrolase family 28</fullName>
    </submittedName>
</protein>
<dbReference type="GO" id="GO:0004650">
    <property type="term" value="F:polygalacturonase activity"/>
    <property type="evidence" value="ECO:0007669"/>
    <property type="project" value="InterPro"/>
</dbReference>
<dbReference type="Gene3D" id="2.160.20.10">
    <property type="entry name" value="Single-stranded right-handed beta-helix, Pectin lyase-like"/>
    <property type="match status" value="1"/>
</dbReference>
<dbReference type="InterPro" id="IPR012334">
    <property type="entry name" value="Pectin_lyas_fold"/>
</dbReference>
<evidence type="ECO:0000256" key="5">
    <source>
        <dbReference type="RuleBase" id="RU361169"/>
    </source>
</evidence>
<sequence length="430" mass="46217">MYIFSRGSSPHHIFHKPRMKYHLSSQMLWIAVVVLVTAVLHRTTGRDLRQVSEPKIPASCVSLTGNGGDETSTIQKALHSCAKGRTVRLASGTFVSGPLTIPSGVGLWIDSGAILKASTNAKLYDKGKNLCGTVNIEYRGCNSFISMQNAVGSGIYGKGTIDGQGGVKLVGKSQSWWDLSHEAQVQKKNENNPFLIEIQNSRDITLYQITIKNGPNFQVIVGRTDGFTAWGVTIDTPPSARNTDGIDPASSHNVTIAHCSISTGDDNVAIKASSGAPSSHMSIINNHFGRGHGMSIGSDINNGVSDVTVTSLTLRNTDNGLRIKSDRSRGGLVTDVTYTDVCMQGVKNPIILDTAYSKTASGNLIPVFKKITFNNIRVLTKGTFTFDGFSDAQPIEVNLNNVHIKKGSKWAASHAHINGKYAEDENANSC</sequence>
<dbReference type="InterPro" id="IPR006626">
    <property type="entry name" value="PbH1"/>
</dbReference>
<dbReference type="InterPro" id="IPR000743">
    <property type="entry name" value="Glyco_hydro_28"/>
</dbReference>
<dbReference type="PANTHER" id="PTHR31339">
    <property type="entry name" value="PECTIN LYASE-RELATED"/>
    <property type="match status" value="1"/>
</dbReference>
<keyword evidence="2 5" id="KW-0378">Hydrolase</keyword>